<accession>A0AAE1GBR5</accession>
<dbReference type="AlphaFoldDB" id="A0AAE1GBR5"/>
<dbReference type="GO" id="GO:0004519">
    <property type="term" value="F:endonuclease activity"/>
    <property type="evidence" value="ECO:0007669"/>
    <property type="project" value="UniProtKB-KW"/>
</dbReference>
<dbReference type="EMBL" id="JAWQEG010000791">
    <property type="protein sequence ID" value="KAK3885533.1"/>
    <property type="molecule type" value="Genomic_DNA"/>
</dbReference>
<gene>
    <name evidence="12" type="ORF">Pcinc_009185</name>
    <name evidence="11" type="ORF">Pcinc_010274</name>
    <name evidence="10" type="ORF">Pcinc_013685</name>
</gene>
<dbReference type="InterPro" id="IPR043128">
    <property type="entry name" value="Rev_trsase/Diguanyl_cyclase"/>
</dbReference>
<dbReference type="InterPro" id="IPR051320">
    <property type="entry name" value="Viral_Replic_Matur_Polypro"/>
</dbReference>
<dbReference type="Proteomes" id="UP001286313">
    <property type="component" value="Unassembled WGS sequence"/>
</dbReference>
<name>A0AAE1GBR5_PETCI</name>
<keyword evidence="8" id="KW-0695">RNA-directed DNA polymerase</keyword>
<dbReference type="InterPro" id="IPR041373">
    <property type="entry name" value="RT_RNaseH"/>
</dbReference>
<dbReference type="SUPFAM" id="SSF56672">
    <property type="entry name" value="DNA/RNA polymerases"/>
    <property type="match status" value="1"/>
</dbReference>
<keyword evidence="1" id="KW-0645">Protease</keyword>
<keyword evidence="3" id="KW-0548">Nucleotidyltransferase</keyword>
<keyword evidence="5" id="KW-0064">Aspartyl protease</keyword>
<feature type="domain" description="Reverse transcriptase RNase H-like" evidence="9">
    <location>
        <begin position="89"/>
        <end position="176"/>
    </location>
</feature>
<evidence type="ECO:0000259" key="9">
    <source>
        <dbReference type="Pfam" id="PF17917"/>
    </source>
</evidence>
<dbReference type="GO" id="GO:0006508">
    <property type="term" value="P:proteolysis"/>
    <property type="evidence" value="ECO:0007669"/>
    <property type="project" value="UniProtKB-KW"/>
</dbReference>
<proteinExistence type="predicted"/>
<evidence type="ECO:0000256" key="1">
    <source>
        <dbReference type="ARBA" id="ARBA00022670"/>
    </source>
</evidence>
<sequence length="176" mass="20128">MSVHPCPHYLEAIQNFPTPRNITDIRSWFGLINQVSYAFASTERLQPFCHLLKPGTHFEWYKELDHLFEESKSVIIHEIRKGVEIFEKTRPTCLATDWSKEGIGFWLFQKHCGCSSTRPFCCKEGWKITLVGSRFTSGAESRYAPVEGEALAAVDVLDKPRHFILGCSDLILALDH</sequence>
<evidence type="ECO:0000256" key="6">
    <source>
        <dbReference type="ARBA" id="ARBA00022759"/>
    </source>
</evidence>
<protein>
    <recommendedName>
        <fullName evidence="9">Reverse transcriptase RNase H-like domain-containing protein</fullName>
    </recommendedName>
</protein>
<dbReference type="GO" id="GO:0004190">
    <property type="term" value="F:aspartic-type endopeptidase activity"/>
    <property type="evidence" value="ECO:0007669"/>
    <property type="project" value="UniProtKB-KW"/>
</dbReference>
<keyword evidence="7" id="KW-0378">Hydrolase</keyword>
<dbReference type="InterPro" id="IPR043502">
    <property type="entry name" value="DNA/RNA_pol_sf"/>
</dbReference>
<evidence type="ECO:0000313" key="10">
    <source>
        <dbReference type="EMBL" id="KAK3881921.1"/>
    </source>
</evidence>
<reference evidence="12" key="1">
    <citation type="submission" date="2023-10" db="EMBL/GenBank/DDBJ databases">
        <title>Genome assemblies of two species of porcelain crab, Petrolisthes cinctipes and Petrolisthes manimaculis (Anomura: Porcellanidae).</title>
        <authorList>
            <person name="Angst P."/>
        </authorList>
    </citation>
    <scope>NUCLEOTIDE SEQUENCE</scope>
    <source>
        <strain evidence="12">PB745_01</strain>
        <tissue evidence="12">Gill</tissue>
    </source>
</reference>
<dbReference type="PANTHER" id="PTHR33064">
    <property type="entry name" value="POL PROTEIN"/>
    <property type="match status" value="1"/>
</dbReference>
<dbReference type="EMBL" id="JAWQEG010000680">
    <property type="protein sequence ID" value="KAK3886668.1"/>
    <property type="molecule type" value="Genomic_DNA"/>
</dbReference>
<evidence type="ECO:0000256" key="2">
    <source>
        <dbReference type="ARBA" id="ARBA00022679"/>
    </source>
</evidence>
<comment type="caution">
    <text evidence="12">The sequence shown here is derived from an EMBL/GenBank/DDBJ whole genome shotgun (WGS) entry which is preliminary data.</text>
</comment>
<keyword evidence="4" id="KW-0540">Nuclease</keyword>
<dbReference type="Pfam" id="PF17917">
    <property type="entry name" value="RT_RNaseH"/>
    <property type="match status" value="1"/>
</dbReference>
<evidence type="ECO:0000313" key="12">
    <source>
        <dbReference type="EMBL" id="KAK3886668.1"/>
    </source>
</evidence>
<evidence type="ECO:0000313" key="13">
    <source>
        <dbReference type="Proteomes" id="UP001286313"/>
    </source>
</evidence>
<keyword evidence="6" id="KW-0255">Endonuclease</keyword>
<evidence type="ECO:0000256" key="4">
    <source>
        <dbReference type="ARBA" id="ARBA00022722"/>
    </source>
</evidence>
<dbReference type="Gene3D" id="3.30.70.270">
    <property type="match status" value="1"/>
</dbReference>
<dbReference type="EMBL" id="JAWQEG010001161">
    <property type="protein sequence ID" value="KAK3881921.1"/>
    <property type="molecule type" value="Genomic_DNA"/>
</dbReference>
<keyword evidence="13" id="KW-1185">Reference proteome</keyword>
<dbReference type="PANTHER" id="PTHR33064:SF37">
    <property type="entry name" value="RIBONUCLEASE H"/>
    <property type="match status" value="1"/>
</dbReference>
<evidence type="ECO:0000256" key="5">
    <source>
        <dbReference type="ARBA" id="ARBA00022750"/>
    </source>
</evidence>
<evidence type="ECO:0000256" key="8">
    <source>
        <dbReference type="ARBA" id="ARBA00022918"/>
    </source>
</evidence>
<evidence type="ECO:0000313" key="11">
    <source>
        <dbReference type="EMBL" id="KAK3885533.1"/>
    </source>
</evidence>
<evidence type="ECO:0000256" key="3">
    <source>
        <dbReference type="ARBA" id="ARBA00022695"/>
    </source>
</evidence>
<evidence type="ECO:0000256" key="7">
    <source>
        <dbReference type="ARBA" id="ARBA00022801"/>
    </source>
</evidence>
<keyword evidence="2" id="KW-0808">Transferase</keyword>
<dbReference type="GO" id="GO:0003964">
    <property type="term" value="F:RNA-directed DNA polymerase activity"/>
    <property type="evidence" value="ECO:0007669"/>
    <property type="project" value="UniProtKB-KW"/>
</dbReference>
<organism evidence="12 13">
    <name type="scientific">Petrolisthes cinctipes</name>
    <name type="common">Flat porcelain crab</name>
    <dbReference type="NCBI Taxonomy" id="88211"/>
    <lineage>
        <taxon>Eukaryota</taxon>
        <taxon>Metazoa</taxon>
        <taxon>Ecdysozoa</taxon>
        <taxon>Arthropoda</taxon>
        <taxon>Crustacea</taxon>
        <taxon>Multicrustacea</taxon>
        <taxon>Malacostraca</taxon>
        <taxon>Eumalacostraca</taxon>
        <taxon>Eucarida</taxon>
        <taxon>Decapoda</taxon>
        <taxon>Pleocyemata</taxon>
        <taxon>Anomura</taxon>
        <taxon>Galatheoidea</taxon>
        <taxon>Porcellanidae</taxon>
        <taxon>Petrolisthes</taxon>
    </lineage>
</organism>